<comment type="caution">
    <text evidence="2">The sequence shown here is derived from an EMBL/GenBank/DDBJ whole genome shotgun (WGS) entry which is preliminary data.</text>
</comment>
<keyword evidence="1" id="KW-1133">Transmembrane helix</keyword>
<gene>
    <name evidence="2" type="ORF">CA982_13310</name>
</gene>
<proteinExistence type="predicted"/>
<evidence type="ECO:0000313" key="2">
    <source>
        <dbReference type="EMBL" id="OUC78201.1"/>
    </source>
</evidence>
<accession>A0A243Q8X7</accession>
<organism evidence="2 3">
    <name type="scientific">Gordonia lacunae</name>
    <dbReference type="NCBI Taxonomy" id="417102"/>
    <lineage>
        <taxon>Bacteria</taxon>
        <taxon>Bacillati</taxon>
        <taxon>Actinomycetota</taxon>
        <taxon>Actinomycetes</taxon>
        <taxon>Mycobacteriales</taxon>
        <taxon>Gordoniaceae</taxon>
        <taxon>Gordonia</taxon>
    </lineage>
</organism>
<keyword evidence="3" id="KW-1185">Reference proteome</keyword>
<dbReference type="AlphaFoldDB" id="A0A243Q8X7"/>
<evidence type="ECO:0000256" key="1">
    <source>
        <dbReference type="SAM" id="Phobius"/>
    </source>
</evidence>
<protein>
    <recommendedName>
        <fullName evidence="4">Transmembrane protein</fullName>
    </recommendedName>
</protein>
<evidence type="ECO:0000313" key="3">
    <source>
        <dbReference type="Proteomes" id="UP000194632"/>
    </source>
</evidence>
<sequence length="93" mass="9986">MDIVESIMKVLLVGLILGAGLPALFAVGLRCHAQGAPGVDADGTISNGNAPLRLLGYAIFAVVALVIVTALLWITRQTIYYYFDVKIFPFGYK</sequence>
<feature type="transmembrane region" description="Helical" evidence="1">
    <location>
        <begin position="57"/>
        <end position="74"/>
    </location>
</feature>
<dbReference type="OrthoDB" id="4881303at2"/>
<dbReference type="EMBL" id="NGFO01000014">
    <property type="protein sequence ID" value="OUC78201.1"/>
    <property type="molecule type" value="Genomic_DNA"/>
</dbReference>
<dbReference type="RefSeq" id="WP_086535802.1">
    <property type="nucleotide sequence ID" value="NZ_JBLKRZ010000008.1"/>
</dbReference>
<keyword evidence="1" id="KW-0472">Membrane</keyword>
<dbReference type="Proteomes" id="UP000194632">
    <property type="component" value="Unassembled WGS sequence"/>
</dbReference>
<evidence type="ECO:0008006" key="4">
    <source>
        <dbReference type="Google" id="ProtNLM"/>
    </source>
</evidence>
<dbReference type="STRING" id="417102.CA982_13310"/>
<reference evidence="2 3" key="1">
    <citation type="submission" date="2017-05" db="EMBL/GenBank/DDBJ databases">
        <title>Biotechnological potential of actinobacteria isolated from South African environments.</title>
        <authorList>
            <person name="Le Roes-Hill M."/>
            <person name="Prins A."/>
            <person name="Durrell K.A."/>
        </authorList>
    </citation>
    <scope>NUCLEOTIDE SEQUENCE [LARGE SCALE GENOMIC DNA]</scope>
    <source>
        <strain evidence="2">BS2</strain>
    </source>
</reference>
<keyword evidence="1" id="KW-0812">Transmembrane</keyword>
<name>A0A243Q8X7_9ACTN</name>